<organism evidence="1 2">
    <name type="scientific">Taenia crassiceps</name>
    <dbReference type="NCBI Taxonomy" id="6207"/>
    <lineage>
        <taxon>Eukaryota</taxon>
        <taxon>Metazoa</taxon>
        <taxon>Spiralia</taxon>
        <taxon>Lophotrochozoa</taxon>
        <taxon>Platyhelminthes</taxon>
        <taxon>Cestoda</taxon>
        <taxon>Eucestoda</taxon>
        <taxon>Cyclophyllidea</taxon>
        <taxon>Taeniidae</taxon>
        <taxon>Taenia</taxon>
    </lineage>
</organism>
<proteinExistence type="predicted"/>
<accession>A0ABR4QPF7</accession>
<evidence type="ECO:0000313" key="2">
    <source>
        <dbReference type="Proteomes" id="UP001651158"/>
    </source>
</evidence>
<evidence type="ECO:0000313" key="1">
    <source>
        <dbReference type="EMBL" id="KAL5111530.1"/>
    </source>
</evidence>
<dbReference type="EMBL" id="JAKROA010000001">
    <property type="protein sequence ID" value="KAL5111530.1"/>
    <property type="molecule type" value="Genomic_DNA"/>
</dbReference>
<sequence>MARRGLKKLGQTGFITRVNGFSYTIRHAALVTQQFRLRLTLFLELESERRLPGRKVAIFSHKFGNPIKRGKIRMINTTKGKKSSVKRLQQSTAFRGGQREVIQRRRSILPASFKIA</sequence>
<protein>
    <submittedName>
        <fullName evidence="1">Uncharacterized protein</fullName>
    </submittedName>
</protein>
<keyword evidence="2" id="KW-1185">Reference proteome</keyword>
<name>A0ABR4QPF7_9CEST</name>
<comment type="caution">
    <text evidence="1">The sequence shown here is derived from an EMBL/GenBank/DDBJ whole genome shotgun (WGS) entry which is preliminary data.</text>
</comment>
<reference evidence="1 2" key="1">
    <citation type="journal article" date="2022" name="Front. Cell. Infect. Microbiol.">
        <title>The Genomes of Two Strains of Taenia crassiceps the Animal Model for the Study of Human Cysticercosis.</title>
        <authorList>
            <person name="Bobes R.J."/>
            <person name="Estrada K."/>
            <person name="Rios-Valencia D.G."/>
            <person name="Calderon-Gallegos A."/>
            <person name="de la Torre P."/>
            <person name="Carrero J.C."/>
            <person name="Sanchez-Flores A."/>
            <person name="Laclette J.P."/>
        </authorList>
    </citation>
    <scope>NUCLEOTIDE SEQUENCE [LARGE SCALE GENOMIC DNA]</scope>
    <source>
        <strain evidence="1">WFUcys</strain>
    </source>
</reference>
<dbReference type="Proteomes" id="UP001651158">
    <property type="component" value="Unassembled WGS sequence"/>
</dbReference>
<gene>
    <name evidence="1" type="ORF">TcWFU_002207</name>
</gene>